<dbReference type="AlphaFoldDB" id="A0A375FDW0"/>
<dbReference type="Proteomes" id="UP000256952">
    <property type="component" value="Plasmid CBM2613_p"/>
</dbReference>
<evidence type="ECO:0000313" key="2">
    <source>
        <dbReference type="EMBL" id="SPD48730.1"/>
    </source>
</evidence>
<dbReference type="EMBL" id="LT976981">
    <property type="protein sequence ID" value="SOZ74471.1"/>
    <property type="molecule type" value="Genomic_DNA"/>
</dbReference>
<dbReference type="EMBL" id="LT984809">
    <property type="protein sequence ID" value="SPD48730.1"/>
    <property type="molecule type" value="Genomic_DNA"/>
</dbReference>
<proteinExistence type="predicted"/>
<geneLocation type="plasmid" evidence="1">
    <name>CBM2613_p</name>
</geneLocation>
<sequence>MRLANAKPFRPVGKHLVGHQRALSVAKGITSGAAAITASDESCRLGGTKKSAASRAFCSRYLRIYQRAPIRALSRPERAYSNAGDLQSDVGMDLAPLTRTAAR</sequence>
<keyword evidence="1" id="KW-0614">Plasmid</keyword>
<geneLocation type="plasmid" evidence="3">
    <name>cbm2613_p</name>
</geneLocation>
<geneLocation type="plasmid" evidence="2">
    <name>I</name>
</geneLocation>
<organism evidence="1 3">
    <name type="scientific">Cupriavidus taiwanensis</name>
    <dbReference type="NCBI Taxonomy" id="164546"/>
    <lineage>
        <taxon>Bacteria</taxon>
        <taxon>Pseudomonadati</taxon>
        <taxon>Pseudomonadota</taxon>
        <taxon>Betaproteobacteria</taxon>
        <taxon>Burkholderiales</taxon>
        <taxon>Burkholderiaceae</taxon>
        <taxon>Cupriavidus</taxon>
    </lineage>
</organism>
<name>A0A375FDW0_9BURK</name>
<reference evidence="1" key="2">
    <citation type="submission" date="2018-01" db="EMBL/GenBank/DDBJ databases">
        <authorList>
            <person name="Clerissi C."/>
        </authorList>
    </citation>
    <scope>NUCLEOTIDE SEQUENCE</scope>
    <source>
        <strain evidence="1">Cupriavidus taiwanensis STM 8556</strain>
        <plasmid evidence="1">CBM2613_p</plasmid>
    </source>
</reference>
<accession>A0A375FDW0</accession>
<evidence type="ECO:0000313" key="1">
    <source>
        <dbReference type="EMBL" id="SOZ74471.1"/>
    </source>
</evidence>
<gene>
    <name evidence="2" type="ORF">CBM2612_P0075</name>
    <name evidence="1" type="ORF">CBM2613_P20037</name>
</gene>
<reference evidence="2 3" key="1">
    <citation type="submission" date="2018-01" db="EMBL/GenBank/DDBJ databases">
        <authorList>
            <person name="Gaut B.S."/>
            <person name="Morton B.R."/>
            <person name="Clegg M.T."/>
            <person name="Duvall M.R."/>
        </authorList>
    </citation>
    <scope>NUCLEOTIDE SEQUENCE [LARGE SCALE GENOMIC DNA]</scope>
    <source>
        <strain evidence="2">Cupriavidus taiwanensis STM 8555</strain>
        <plasmid evidence="2">I</plasmid>
        <plasmid evidence="3">Plasmid cbm2613_p</plasmid>
    </source>
</reference>
<evidence type="ECO:0000313" key="3">
    <source>
        <dbReference type="Proteomes" id="UP000256952"/>
    </source>
</evidence>
<protein>
    <submittedName>
        <fullName evidence="1">Uncharacterized protein</fullName>
    </submittedName>
</protein>